<keyword evidence="2" id="KW-1185">Reference proteome</keyword>
<organism evidence="1 2">
    <name type="scientific">Pseudocercospora musae</name>
    <dbReference type="NCBI Taxonomy" id="113226"/>
    <lineage>
        <taxon>Eukaryota</taxon>
        <taxon>Fungi</taxon>
        <taxon>Dikarya</taxon>
        <taxon>Ascomycota</taxon>
        <taxon>Pezizomycotina</taxon>
        <taxon>Dothideomycetes</taxon>
        <taxon>Dothideomycetidae</taxon>
        <taxon>Mycosphaerellales</taxon>
        <taxon>Mycosphaerellaceae</taxon>
        <taxon>Pseudocercospora</taxon>
    </lineage>
</organism>
<dbReference type="Proteomes" id="UP000073492">
    <property type="component" value="Unassembled WGS sequence"/>
</dbReference>
<dbReference type="AlphaFoldDB" id="A0A139IIQ2"/>
<accession>A0A139IIQ2</accession>
<reference evidence="1 2" key="1">
    <citation type="submission" date="2015-07" db="EMBL/GenBank/DDBJ databases">
        <title>Comparative genomics of the Sigatoka disease complex on banana suggests a link between parallel evolutionary changes in Pseudocercospora fijiensis and Pseudocercospora eumusae and increased virulence on the banana host.</title>
        <authorList>
            <person name="Chang T.-C."/>
            <person name="Salvucci A."/>
            <person name="Crous P.W."/>
            <person name="Stergiopoulos I."/>
        </authorList>
    </citation>
    <scope>NUCLEOTIDE SEQUENCE [LARGE SCALE GENOMIC DNA]</scope>
    <source>
        <strain evidence="1 2">CBS 116634</strain>
    </source>
</reference>
<sequence length="77" mass="8296">MARMGTAAFDVGHTAAEMYGFAAFRDRERGMALLNIFLSSDRGGFSDPVKIVDVAIRIGAHLFTAMPGAWSNEATDD</sequence>
<protein>
    <submittedName>
        <fullName evidence="1">Uncharacterized protein</fullName>
    </submittedName>
</protein>
<evidence type="ECO:0000313" key="2">
    <source>
        <dbReference type="Proteomes" id="UP000073492"/>
    </source>
</evidence>
<gene>
    <name evidence="1" type="ORF">AC579_9578</name>
</gene>
<name>A0A139IIQ2_9PEZI</name>
<dbReference type="OrthoDB" id="25129at2759"/>
<comment type="caution">
    <text evidence="1">The sequence shown here is derived from an EMBL/GenBank/DDBJ whole genome shotgun (WGS) entry which is preliminary data.</text>
</comment>
<dbReference type="EMBL" id="LFZO01000080">
    <property type="protein sequence ID" value="KXT14515.1"/>
    <property type="molecule type" value="Genomic_DNA"/>
</dbReference>
<proteinExistence type="predicted"/>
<evidence type="ECO:0000313" key="1">
    <source>
        <dbReference type="EMBL" id="KXT14515.1"/>
    </source>
</evidence>